<evidence type="ECO:0000256" key="1">
    <source>
        <dbReference type="PIRSR" id="PIRSR613078-1"/>
    </source>
</evidence>
<dbReference type="CDD" id="cd07067">
    <property type="entry name" value="HP_PGM_like"/>
    <property type="match status" value="1"/>
</dbReference>
<dbReference type="EMBL" id="AYYI01000051">
    <property type="protein sequence ID" value="KRM97025.1"/>
    <property type="molecule type" value="Genomic_DNA"/>
</dbReference>
<dbReference type="SMART" id="SM00855">
    <property type="entry name" value="PGAM"/>
    <property type="match status" value="1"/>
</dbReference>
<dbReference type="Proteomes" id="UP000051638">
    <property type="component" value="Unassembled WGS sequence"/>
</dbReference>
<gene>
    <name evidence="3" type="ORF">FC24_GL001833</name>
</gene>
<feature type="binding site" evidence="2">
    <location>
        <begin position="8"/>
        <end position="15"/>
    </location>
    <ligand>
        <name>substrate</name>
    </ligand>
</feature>
<dbReference type="SUPFAM" id="SSF53254">
    <property type="entry name" value="Phosphoglycerate mutase-like"/>
    <property type="match status" value="1"/>
</dbReference>
<proteinExistence type="predicted"/>
<protein>
    <submittedName>
        <fullName evidence="3">Phosphoglycerate mutase</fullName>
    </submittedName>
</protein>
<dbReference type="AlphaFoldDB" id="A0A0R2CZ26"/>
<dbReference type="Pfam" id="PF00300">
    <property type="entry name" value="His_Phos_1"/>
    <property type="match status" value="1"/>
</dbReference>
<dbReference type="InterPro" id="IPR013078">
    <property type="entry name" value="His_Pase_superF_clade-1"/>
</dbReference>
<keyword evidence="4" id="KW-1185">Reference proteome</keyword>
<name>A0A0R2CZ26_9LACO</name>
<evidence type="ECO:0000313" key="4">
    <source>
        <dbReference type="Proteomes" id="UP000051638"/>
    </source>
</evidence>
<accession>A0A0R2CZ26</accession>
<dbReference type="OrthoDB" id="9782128at2"/>
<sequence>MTKLFFVRHGKTQWNLEGRYQGANGDSPLLAESYREIEDLAAFLRPKQFNAIYTSPLKRAKTTALTLAAKLPGHLPVVVDQRLREFDLGKMEGMKFTDVAKHYPQELYAFRHAPAQYDPTLIQGESFPQLIKRMKPAINDIVKQDSSGAGQYIIVSHGAALTALIQSLLGTPLADLRKHGGLANTNVTTIETTDHGASYQLLKWNDTHFLSKKLDKTDTI</sequence>
<reference evidence="3 4" key="1">
    <citation type="journal article" date="2015" name="Genome Announc.">
        <title>Expanding the biotechnology potential of lactobacilli through comparative genomics of 213 strains and associated genera.</title>
        <authorList>
            <person name="Sun Z."/>
            <person name="Harris H.M."/>
            <person name="McCann A."/>
            <person name="Guo C."/>
            <person name="Argimon S."/>
            <person name="Zhang W."/>
            <person name="Yang X."/>
            <person name="Jeffery I.B."/>
            <person name="Cooney J.C."/>
            <person name="Kagawa T.F."/>
            <person name="Liu W."/>
            <person name="Song Y."/>
            <person name="Salvetti E."/>
            <person name="Wrobel A."/>
            <person name="Rasinkangas P."/>
            <person name="Parkhill J."/>
            <person name="Rea M.C."/>
            <person name="O'Sullivan O."/>
            <person name="Ritari J."/>
            <person name="Douillard F.P."/>
            <person name="Paul Ross R."/>
            <person name="Yang R."/>
            <person name="Briner A.E."/>
            <person name="Felis G.E."/>
            <person name="de Vos W.M."/>
            <person name="Barrangou R."/>
            <person name="Klaenhammer T.R."/>
            <person name="Caufield P.W."/>
            <person name="Cui Y."/>
            <person name="Zhang H."/>
            <person name="O'Toole P.W."/>
        </authorList>
    </citation>
    <scope>NUCLEOTIDE SEQUENCE [LARGE SCALE GENOMIC DNA]</scope>
    <source>
        <strain evidence="3 4">DSM 20253</strain>
    </source>
</reference>
<dbReference type="STRING" id="1423796.FC24_GL001833"/>
<dbReference type="PANTHER" id="PTHR48100:SF1">
    <property type="entry name" value="HISTIDINE PHOSPHATASE FAMILY PROTEIN-RELATED"/>
    <property type="match status" value="1"/>
</dbReference>
<dbReference type="GO" id="GO:0005737">
    <property type="term" value="C:cytoplasm"/>
    <property type="evidence" value="ECO:0007669"/>
    <property type="project" value="TreeGrafter"/>
</dbReference>
<dbReference type="PATRIC" id="fig|1423796.3.peg.1860"/>
<dbReference type="InterPro" id="IPR029033">
    <property type="entry name" value="His_PPase_superfam"/>
</dbReference>
<dbReference type="PANTHER" id="PTHR48100">
    <property type="entry name" value="BROAD-SPECIFICITY PHOSPHATASE YOR283W-RELATED"/>
    <property type="match status" value="1"/>
</dbReference>
<feature type="active site" description="Proton donor/acceptor" evidence="1">
    <location>
        <position position="85"/>
    </location>
</feature>
<dbReference type="InterPro" id="IPR050275">
    <property type="entry name" value="PGM_Phosphatase"/>
</dbReference>
<evidence type="ECO:0000256" key="2">
    <source>
        <dbReference type="PIRSR" id="PIRSR613078-2"/>
    </source>
</evidence>
<dbReference type="GO" id="GO:0016791">
    <property type="term" value="F:phosphatase activity"/>
    <property type="evidence" value="ECO:0007669"/>
    <property type="project" value="TreeGrafter"/>
</dbReference>
<feature type="binding site" evidence="2">
    <location>
        <position position="59"/>
    </location>
    <ligand>
        <name>substrate</name>
    </ligand>
</feature>
<dbReference type="RefSeq" id="WP_057874271.1">
    <property type="nucleotide sequence ID" value="NZ_AYYI01000051.1"/>
</dbReference>
<comment type="caution">
    <text evidence="3">The sequence shown here is derived from an EMBL/GenBank/DDBJ whole genome shotgun (WGS) entry which is preliminary data.</text>
</comment>
<evidence type="ECO:0000313" key="3">
    <source>
        <dbReference type="EMBL" id="KRM97025.1"/>
    </source>
</evidence>
<organism evidence="3 4">
    <name type="scientific">Loigolactobacillus rennini DSM 20253</name>
    <dbReference type="NCBI Taxonomy" id="1423796"/>
    <lineage>
        <taxon>Bacteria</taxon>
        <taxon>Bacillati</taxon>
        <taxon>Bacillota</taxon>
        <taxon>Bacilli</taxon>
        <taxon>Lactobacillales</taxon>
        <taxon>Lactobacillaceae</taxon>
        <taxon>Loigolactobacillus</taxon>
    </lineage>
</organism>
<dbReference type="Gene3D" id="3.40.50.1240">
    <property type="entry name" value="Phosphoglycerate mutase-like"/>
    <property type="match status" value="1"/>
</dbReference>
<feature type="active site" description="Tele-phosphohistidine intermediate" evidence="1">
    <location>
        <position position="9"/>
    </location>
</feature>